<protein>
    <submittedName>
        <fullName evidence="1">Uncharacterized protein</fullName>
    </submittedName>
</protein>
<dbReference type="AlphaFoldDB" id="A0A409YNJ9"/>
<evidence type="ECO:0000313" key="2">
    <source>
        <dbReference type="Proteomes" id="UP000284842"/>
    </source>
</evidence>
<evidence type="ECO:0000313" key="1">
    <source>
        <dbReference type="EMBL" id="PPR04595.1"/>
    </source>
</evidence>
<comment type="caution">
    <text evidence="1">The sequence shown here is derived from an EMBL/GenBank/DDBJ whole genome shotgun (WGS) entry which is preliminary data.</text>
</comment>
<name>A0A409YNJ9_9AGAR</name>
<proteinExistence type="predicted"/>
<sequence>MSASMRSVVDDIHHALDTLDITLHIRHGVEPVYDALAPTIEQWRRVSDMLSTSLNSNTSTSTGTCTVTDLNTPLAFPFPHLNTSPYASSSTTTATS</sequence>
<dbReference type="EMBL" id="NHTK01000920">
    <property type="protein sequence ID" value="PPR04595.1"/>
    <property type="molecule type" value="Genomic_DNA"/>
</dbReference>
<keyword evidence="2" id="KW-1185">Reference proteome</keyword>
<dbReference type="InParanoid" id="A0A409YNJ9"/>
<dbReference type="Proteomes" id="UP000284842">
    <property type="component" value="Unassembled WGS sequence"/>
</dbReference>
<reference evidence="1 2" key="1">
    <citation type="journal article" date="2018" name="Evol. Lett.">
        <title>Horizontal gene cluster transfer increased hallucinogenic mushroom diversity.</title>
        <authorList>
            <person name="Reynolds H.T."/>
            <person name="Vijayakumar V."/>
            <person name="Gluck-Thaler E."/>
            <person name="Korotkin H.B."/>
            <person name="Matheny P.B."/>
            <person name="Slot J.C."/>
        </authorList>
    </citation>
    <scope>NUCLEOTIDE SEQUENCE [LARGE SCALE GENOMIC DNA]</scope>
    <source>
        <strain evidence="1 2">2629</strain>
    </source>
</reference>
<organism evidence="1 2">
    <name type="scientific">Panaeolus cyanescens</name>
    <dbReference type="NCBI Taxonomy" id="181874"/>
    <lineage>
        <taxon>Eukaryota</taxon>
        <taxon>Fungi</taxon>
        <taxon>Dikarya</taxon>
        <taxon>Basidiomycota</taxon>
        <taxon>Agaricomycotina</taxon>
        <taxon>Agaricomycetes</taxon>
        <taxon>Agaricomycetidae</taxon>
        <taxon>Agaricales</taxon>
        <taxon>Agaricineae</taxon>
        <taxon>Galeropsidaceae</taxon>
        <taxon>Panaeolus</taxon>
    </lineage>
</organism>
<accession>A0A409YNJ9</accession>
<gene>
    <name evidence="1" type="ORF">CVT24_012023</name>
</gene>